<gene>
    <name evidence="2" type="ORF">NG653_05040</name>
</gene>
<evidence type="ECO:0000313" key="3">
    <source>
        <dbReference type="Proteomes" id="UP001206312"/>
    </source>
</evidence>
<keyword evidence="3" id="KW-1185">Reference proteome</keyword>
<dbReference type="Proteomes" id="UP001206312">
    <property type="component" value="Unassembled WGS sequence"/>
</dbReference>
<reference evidence="2 3" key="1">
    <citation type="submission" date="2022-06" db="EMBL/GenBank/DDBJ databases">
        <authorList>
            <person name="Xuan X."/>
        </authorList>
    </citation>
    <scope>NUCLEOTIDE SEQUENCE [LARGE SCALE GENOMIC DNA]</scope>
    <source>
        <strain evidence="2 3">2V75</strain>
    </source>
</reference>
<dbReference type="PANTHER" id="PTHR43861">
    <property type="entry name" value="TRANS-ACONITATE 2-METHYLTRANSFERASE-RELATED"/>
    <property type="match status" value="1"/>
</dbReference>
<name>A0ABT1AXV5_9FLAO</name>
<dbReference type="PANTHER" id="PTHR43861:SF3">
    <property type="entry name" value="PUTATIVE (AFU_ORTHOLOGUE AFUA_2G14390)-RELATED"/>
    <property type="match status" value="1"/>
</dbReference>
<sequence length="281" mass="31661">MQEKTYIQTKDYLVSGEEFDLVWAVGGKALRTVPAPEDPAPYYETPQYISHTDGASSISEKLYQGAKRINLWKKRRLIESFAGPKGALLDIGAGTGDFVRYMGGRGWQTFGIEPSPAARGRAAEKGVGLYTGLQEVNGSLFDVITLWHVLEHLPDPEGSLRDISGLLKPGGWLVLALPNFRSLDARHYKSYWAAYDVPRHLWHFSREAIPPLVEPFGYRLVSVRPLWLDAFYISWMSEKYRGSAVAPLKGMFWGAVSNLFGCFQKEYSSHIYILHKADKSR</sequence>
<dbReference type="GO" id="GO:0032259">
    <property type="term" value="P:methylation"/>
    <property type="evidence" value="ECO:0007669"/>
    <property type="project" value="UniProtKB-KW"/>
</dbReference>
<organism evidence="2 3">
    <name type="scientific">Robiginitalea marina</name>
    <dbReference type="NCBI Taxonomy" id="2954105"/>
    <lineage>
        <taxon>Bacteria</taxon>
        <taxon>Pseudomonadati</taxon>
        <taxon>Bacteroidota</taxon>
        <taxon>Flavobacteriia</taxon>
        <taxon>Flavobacteriales</taxon>
        <taxon>Flavobacteriaceae</taxon>
        <taxon>Robiginitalea</taxon>
    </lineage>
</organism>
<proteinExistence type="predicted"/>
<dbReference type="CDD" id="cd02440">
    <property type="entry name" value="AdoMet_MTases"/>
    <property type="match status" value="1"/>
</dbReference>
<dbReference type="RefSeq" id="WP_252740589.1">
    <property type="nucleotide sequence ID" value="NZ_JAMXIB010000003.1"/>
</dbReference>
<evidence type="ECO:0000313" key="2">
    <source>
        <dbReference type="EMBL" id="MCO5724208.1"/>
    </source>
</evidence>
<keyword evidence="1" id="KW-0808">Transferase</keyword>
<accession>A0ABT1AXV5</accession>
<dbReference type="SUPFAM" id="SSF53335">
    <property type="entry name" value="S-adenosyl-L-methionine-dependent methyltransferases"/>
    <property type="match status" value="1"/>
</dbReference>
<dbReference type="GO" id="GO:0008168">
    <property type="term" value="F:methyltransferase activity"/>
    <property type="evidence" value="ECO:0007669"/>
    <property type="project" value="UniProtKB-KW"/>
</dbReference>
<dbReference type="Pfam" id="PF13489">
    <property type="entry name" value="Methyltransf_23"/>
    <property type="match status" value="1"/>
</dbReference>
<keyword evidence="2" id="KW-0489">Methyltransferase</keyword>
<protein>
    <submittedName>
        <fullName evidence="2">Class I SAM-dependent methyltransferase</fullName>
    </submittedName>
</protein>
<dbReference type="EMBL" id="JAMXIB010000003">
    <property type="protein sequence ID" value="MCO5724208.1"/>
    <property type="molecule type" value="Genomic_DNA"/>
</dbReference>
<evidence type="ECO:0000256" key="1">
    <source>
        <dbReference type="ARBA" id="ARBA00022679"/>
    </source>
</evidence>
<comment type="caution">
    <text evidence="2">The sequence shown here is derived from an EMBL/GenBank/DDBJ whole genome shotgun (WGS) entry which is preliminary data.</text>
</comment>
<dbReference type="Gene3D" id="3.40.50.150">
    <property type="entry name" value="Vaccinia Virus protein VP39"/>
    <property type="match status" value="1"/>
</dbReference>
<dbReference type="InterPro" id="IPR029063">
    <property type="entry name" value="SAM-dependent_MTases_sf"/>
</dbReference>